<gene>
    <name evidence="10 12" type="primary">dxs</name>
    <name evidence="12" type="ORF">KV203_07755</name>
</gene>
<dbReference type="Proteomes" id="UP000887023">
    <property type="component" value="Chromosome"/>
</dbReference>
<feature type="binding site" evidence="10">
    <location>
        <position position="176"/>
    </location>
    <ligand>
        <name>Mg(2+)</name>
        <dbReference type="ChEBI" id="CHEBI:18420"/>
    </ligand>
</feature>
<dbReference type="NCBIfam" id="NF003933">
    <property type="entry name" value="PRK05444.2-2"/>
    <property type="match status" value="1"/>
</dbReference>
<dbReference type="SMART" id="SM00861">
    <property type="entry name" value="Transket_pyr"/>
    <property type="match status" value="1"/>
</dbReference>
<evidence type="ECO:0000256" key="7">
    <source>
        <dbReference type="ARBA" id="ARBA00022977"/>
    </source>
</evidence>
<evidence type="ECO:0000313" key="12">
    <source>
        <dbReference type="EMBL" id="QXQ15765.1"/>
    </source>
</evidence>
<feature type="binding site" evidence="10">
    <location>
        <position position="369"/>
    </location>
    <ligand>
        <name>thiamine diphosphate</name>
        <dbReference type="ChEBI" id="CHEBI:58937"/>
    </ligand>
</feature>
<dbReference type="Pfam" id="PF02779">
    <property type="entry name" value="Transket_pyr"/>
    <property type="match status" value="1"/>
</dbReference>
<feature type="domain" description="Transketolase-like pyrimidine-binding" evidence="11">
    <location>
        <begin position="318"/>
        <end position="482"/>
    </location>
</feature>
<feature type="binding site" evidence="10">
    <location>
        <position position="176"/>
    </location>
    <ligand>
        <name>thiamine diphosphate</name>
        <dbReference type="ChEBI" id="CHEBI:58937"/>
    </ligand>
</feature>
<dbReference type="InterPro" id="IPR033248">
    <property type="entry name" value="Transketolase_C"/>
</dbReference>
<keyword evidence="13" id="KW-1185">Reference proteome</keyword>
<evidence type="ECO:0000313" key="13">
    <source>
        <dbReference type="Proteomes" id="UP000887023"/>
    </source>
</evidence>
<feature type="binding site" evidence="10">
    <location>
        <position position="287"/>
    </location>
    <ligand>
        <name>thiamine diphosphate</name>
        <dbReference type="ChEBI" id="CHEBI:58937"/>
    </ligand>
</feature>
<dbReference type="Pfam" id="PF13292">
    <property type="entry name" value="DXP_synthase_N"/>
    <property type="match status" value="1"/>
</dbReference>
<dbReference type="RefSeq" id="WP_066471853.1">
    <property type="nucleotide sequence ID" value="NZ_CBCRUZ010000001.1"/>
</dbReference>
<comment type="catalytic activity">
    <reaction evidence="10">
        <text>D-glyceraldehyde 3-phosphate + pyruvate + H(+) = 1-deoxy-D-xylulose 5-phosphate + CO2</text>
        <dbReference type="Rhea" id="RHEA:12605"/>
        <dbReference type="ChEBI" id="CHEBI:15361"/>
        <dbReference type="ChEBI" id="CHEBI:15378"/>
        <dbReference type="ChEBI" id="CHEBI:16526"/>
        <dbReference type="ChEBI" id="CHEBI:57792"/>
        <dbReference type="ChEBI" id="CHEBI:59776"/>
        <dbReference type="EC" id="2.2.1.7"/>
    </reaction>
</comment>
<evidence type="ECO:0000256" key="9">
    <source>
        <dbReference type="ARBA" id="ARBA00023229"/>
    </source>
</evidence>
<keyword evidence="5 10" id="KW-0479">Metal-binding</keyword>
<evidence type="ECO:0000256" key="2">
    <source>
        <dbReference type="ARBA" id="ARBA00011081"/>
    </source>
</evidence>
<comment type="pathway">
    <text evidence="1 10">Metabolic intermediate biosynthesis; 1-deoxy-D-xylulose 5-phosphate biosynthesis; 1-deoxy-D-xylulose 5-phosphate from D-glyceraldehyde 3-phosphate and pyruvate: step 1/1.</text>
</comment>
<dbReference type="InterPro" id="IPR005477">
    <property type="entry name" value="Dxylulose-5-P_synthase"/>
</dbReference>
<dbReference type="PROSITE" id="PS00802">
    <property type="entry name" value="TRANSKETOLASE_2"/>
    <property type="match status" value="1"/>
</dbReference>
<dbReference type="Gene3D" id="3.40.50.920">
    <property type="match status" value="1"/>
</dbReference>
<dbReference type="GO" id="GO:0008661">
    <property type="term" value="F:1-deoxy-D-xylulose-5-phosphate synthase activity"/>
    <property type="evidence" value="ECO:0007669"/>
    <property type="project" value="UniProtKB-EC"/>
</dbReference>
<dbReference type="InterPro" id="IPR029061">
    <property type="entry name" value="THDP-binding"/>
</dbReference>
<dbReference type="SUPFAM" id="SSF52922">
    <property type="entry name" value="TK C-terminal domain-like"/>
    <property type="match status" value="1"/>
</dbReference>
<name>A0ABX8SH34_9ACTN</name>
<comment type="subunit">
    <text evidence="3 10">Homodimer.</text>
</comment>
<comment type="function">
    <text evidence="10">Catalyzes the acyloin condensation reaction between C atoms 2 and 3 of pyruvate and glyceraldehyde 3-phosphate to yield 1-deoxy-D-xylulose-5-phosphate (DXP).</text>
</comment>
<feature type="binding site" evidence="10">
    <location>
        <position position="146"/>
    </location>
    <ligand>
        <name>Mg(2+)</name>
        <dbReference type="ChEBI" id="CHEBI:18420"/>
    </ligand>
</feature>
<organism evidence="12 13">
    <name type="scientific">Skermania pinensis</name>
    <dbReference type="NCBI Taxonomy" id="39122"/>
    <lineage>
        <taxon>Bacteria</taxon>
        <taxon>Bacillati</taxon>
        <taxon>Actinomycetota</taxon>
        <taxon>Actinomycetes</taxon>
        <taxon>Mycobacteriales</taxon>
        <taxon>Gordoniaceae</taxon>
        <taxon>Skermania</taxon>
    </lineage>
</organism>
<proteinExistence type="inferred from homology"/>
<keyword evidence="6 10" id="KW-0460">Magnesium</keyword>
<feature type="binding site" evidence="10">
    <location>
        <begin position="147"/>
        <end position="148"/>
    </location>
    <ligand>
        <name>thiamine diphosphate</name>
        <dbReference type="ChEBI" id="CHEBI:58937"/>
    </ligand>
</feature>
<evidence type="ECO:0000256" key="8">
    <source>
        <dbReference type="ARBA" id="ARBA00023052"/>
    </source>
</evidence>
<dbReference type="NCBIfam" id="TIGR00204">
    <property type="entry name" value="dxs"/>
    <property type="match status" value="1"/>
</dbReference>
<accession>A0ABX8SH34</accession>
<dbReference type="CDD" id="cd02007">
    <property type="entry name" value="TPP_DXS"/>
    <property type="match status" value="1"/>
</dbReference>
<dbReference type="InterPro" id="IPR009014">
    <property type="entry name" value="Transketo_C/PFOR_II"/>
</dbReference>
<comment type="cofactor">
    <cofactor evidence="10">
        <name>Mg(2+)</name>
        <dbReference type="ChEBI" id="CHEBI:18420"/>
    </cofactor>
    <text evidence="10">Binds 1 Mg(2+) ion per subunit.</text>
</comment>
<dbReference type="EC" id="2.2.1.7" evidence="10"/>
<dbReference type="Gene3D" id="3.40.50.970">
    <property type="match status" value="2"/>
</dbReference>
<evidence type="ECO:0000256" key="5">
    <source>
        <dbReference type="ARBA" id="ARBA00022723"/>
    </source>
</evidence>
<evidence type="ECO:0000259" key="11">
    <source>
        <dbReference type="SMART" id="SM00861"/>
    </source>
</evidence>
<feature type="binding site" evidence="10">
    <location>
        <position position="73"/>
    </location>
    <ligand>
        <name>thiamine diphosphate</name>
        <dbReference type="ChEBI" id="CHEBI:58937"/>
    </ligand>
</feature>
<dbReference type="HAMAP" id="MF_00315">
    <property type="entry name" value="DXP_synth"/>
    <property type="match status" value="1"/>
</dbReference>
<dbReference type="CDD" id="cd07033">
    <property type="entry name" value="TPP_PYR_DXS_TK_like"/>
    <property type="match status" value="1"/>
</dbReference>
<dbReference type="PANTHER" id="PTHR43322:SF5">
    <property type="entry name" value="1-DEOXY-D-XYLULOSE-5-PHOSPHATE SYNTHASE, CHLOROPLASTIC"/>
    <property type="match status" value="1"/>
</dbReference>
<comment type="similarity">
    <text evidence="2 10">Belongs to the transketolase family. DXPS subfamily.</text>
</comment>
<comment type="cofactor">
    <cofactor evidence="10">
        <name>thiamine diphosphate</name>
        <dbReference type="ChEBI" id="CHEBI:58937"/>
    </cofactor>
    <text evidence="10">Binds 1 thiamine pyrophosphate per subunit.</text>
</comment>
<keyword evidence="4 10" id="KW-0808">Transferase</keyword>
<dbReference type="Pfam" id="PF02780">
    <property type="entry name" value="Transketolase_C"/>
    <property type="match status" value="1"/>
</dbReference>
<dbReference type="InterPro" id="IPR020826">
    <property type="entry name" value="Transketolase_BS"/>
</dbReference>
<dbReference type="EMBL" id="CP079105">
    <property type="protein sequence ID" value="QXQ15765.1"/>
    <property type="molecule type" value="Genomic_DNA"/>
</dbReference>
<evidence type="ECO:0000256" key="10">
    <source>
        <dbReference type="HAMAP-Rule" id="MF_00315"/>
    </source>
</evidence>
<sequence>MGVLARIDRPSDLRGLSGGELAELAAEIRDFLVRKVAATGGHLGPNLGVVELTLALHRVFDSPRDAIVFDTGHQAYVHKIVTGRRDGFDRLRMQGGLSGYPSRAESEHDWVESSHASAALSYADGLAKAFELTAQRRRHVVAVVGDGALTGGMCWEALNNIAAGQDRPVVIVVNDNGRSYAPTIGGLADRLAALRLQPEYERALETGRRWVNRVPGVGRSLYAVLHAVKVGVKDAVSPQALFSDLGLKYLGPVDGHDQAALEAALRRAKDYHGPIVVHAVTRKGMGYRPAEDDEADQMHQCAPMDPRTGDPLGAAGAPDWTAVFAPELIAHGERRPDLVAITAAMAGPTGLAAFGERFPDRFFDVGIAEQHAVTSAAGLALGGLHPVVAVYSTFLNRAFDQVLMDVALLDQPVTFVLHRAGVTGPDGASHNGVWDLSLLGVVPGMRVAAPRDGATLREELAEALAVTTGPTAIRLPKGSVGPDIAAVQRVDGVDVLRLPPGDSSGDVLIVAVGPFAEVALAAAELLQIQGIGAIVVDPRWVLPVAAAIVQLAEQVPLVVTLEDGGVHGGVGAGVSAALRSAGVDVPCRDLGVPQQFLDHGSRSEVLGELGLTAQGVARRVTGWIAALDPVPVAAGRGADAAS</sequence>
<evidence type="ECO:0000256" key="1">
    <source>
        <dbReference type="ARBA" id="ARBA00004980"/>
    </source>
</evidence>
<protein>
    <recommendedName>
        <fullName evidence="10">1-deoxy-D-xylulose-5-phosphate synthase</fullName>
        <ecNumber evidence="10">2.2.1.7</ecNumber>
    </recommendedName>
    <alternativeName>
        <fullName evidence="10">1-deoxyxylulose-5-phosphate synthase</fullName>
        <shortName evidence="10">DXP synthase</shortName>
        <shortName evidence="10">DXPS</shortName>
    </alternativeName>
</protein>
<keyword evidence="7 10" id="KW-0784">Thiamine biosynthesis</keyword>
<evidence type="ECO:0000256" key="3">
    <source>
        <dbReference type="ARBA" id="ARBA00011738"/>
    </source>
</evidence>
<keyword evidence="9 10" id="KW-0414">Isoprene biosynthesis</keyword>
<reference evidence="12" key="1">
    <citation type="submission" date="2021-07" db="EMBL/GenBank/DDBJ databases">
        <title>Candidatus Kaistella beijingensis sp. nov. isolated from a municipal wastewater treatment plant is involved in sludge foaming.</title>
        <authorList>
            <person name="Song Y."/>
            <person name="Liu S.-J."/>
        </authorList>
    </citation>
    <scope>NUCLEOTIDE SEQUENCE</scope>
    <source>
        <strain evidence="12">DSM 43998</strain>
    </source>
</reference>
<dbReference type="InterPro" id="IPR005475">
    <property type="entry name" value="Transketolase-like_Pyr-bd"/>
</dbReference>
<dbReference type="SUPFAM" id="SSF52518">
    <property type="entry name" value="Thiamin diphosphate-binding fold (THDP-binding)"/>
    <property type="match status" value="2"/>
</dbReference>
<evidence type="ECO:0000256" key="6">
    <source>
        <dbReference type="ARBA" id="ARBA00022842"/>
    </source>
</evidence>
<keyword evidence="8 10" id="KW-0786">Thiamine pyrophosphate</keyword>
<dbReference type="PANTHER" id="PTHR43322">
    <property type="entry name" value="1-D-DEOXYXYLULOSE 5-PHOSPHATE SYNTHASE-RELATED"/>
    <property type="match status" value="1"/>
</dbReference>
<evidence type="ECO:0000256" key="4">
    <source>
        <dbReference type="ARBA" id="ARBA00022679"/>
    </source>
</evidence>
<feature type="binding site" evidence="10">
    <location>
        <begin position="114"/>
        <end position="116"/>
    </location>
    <ligand>
        <name>thiamine diphosphate</name>
        <dbReference type="ChEBI" id="CHEBI:58937"/>
    </ligand>
</feature>